<reference evidence="18" key="1">
    <citation type="journal article" date="2013" name="Science">
        <title>The Amborella genome and the evolution of flowering plants.</title>
        <authorList>
            <consortium name="Amborella Genome Project"/>
        </authorList>
    </citation>
    <scope>NUCLEOTIDE SEQUENCE [LARGE SCALE GENOMIC DNA]</scope>
</reference>
<feature type="compositionally biased region" description="Polar residues" evidence="13">
    <location>
        <begin position="244"/>
        <end position="255"/>
    </location>
</feature>
<dbReference type="SUPFAM" id="SSF57667">
    <property type="entry name" value="beta-beta-alpha zinc fingers"/>
    <property type="match status" value="2"/>
</dbReference>
<keyword evidence="4" id="KW-0862">Zinc</keyword>
<keyword evidence="10" id="KW-0804">Transcription</keyword>
<dbReference type="HOGENOM" id="CLU_001687_1_0_1"/>
<evidence type="ECO:0000256" key="9">
    <source>
        <dbReference type="ARBA" id="ARBA00023015"/>
    </source>
</evidence>
<sequence length="1753" mass="195660">MEDLEIPEWLKGLPLAPEYRPTETEFADPIAYISQIEKDASQFGICKIIPPFPRPAKKYVFANLNKSLAKLKEHEVMDQRENSCPVSRSMGPLSSTRRGLSLMGHVIEENENDGLAVFTTRHQELGWNPRKIRGAGQSGVHMQVWQSGESYSLEQFESKSRVFARNQFGSYKETSPLLIETLFWKAASEKPIYVEYANDIPGSGFGEPEGLFKFSYRRHRRKKINPKGNYSANPNKLGRERNMGLSTKDGNSGKQPNKDGAERNFGLGTKGDTCVEELNKRGDETNIVPDTKDGYHVKEASHDDIKNGCDLMRTLGDSELSFDSSTVPLPREGQRSREKTSNYGGDMEGTAGWRLANSPWNLQIIARSPGSLTRYMADDIPGVTSPMIYIGMLFSWFAWHVEDHELHSLNFLHTGSPKTWYAVPGDAASSFEEVVRLKGYGGHLDSLGSFSALGEKTTLLSPEIIVASGIRCCRLVQHPGEFVVTFPRAYHVGFSHGFNCGEAANFATPQWLKVAKEAAVRRAALSYLPMLSHQQLLYMLTLSFDSRIPAAFPAVPRRSRLRDKKKEDREMILKEAFIGDMKEEMEILNILIGKKSAQYLVSWDPELLPAPCDPSLRSSPATGKMHLNPDEKSLNFCNKDAHNLLHDGPDELSLAGFHVDSGTLTCVACGVLGFPCMAVIQPSEQARKNLYSEFDEVDHEECGISISLKSQCPTLVADDANPNSDVLEAPVIGPEVQKDLSEEEKQMFYENSLNPTDVSISYLDLGRDSSPKCEDHVSESQPAYVLDNIDLLSDGPKEACFTSSIVEADTNCHSLKAAPPLKEPAEMEEKGILVTENFEEMDSKTMSGSGLEKSCNNAEGLMSGPPGNGSSQLTNHWNLSEDNFRPRIFCLEHAFEVDKMLQRKGGVNMLLLCHSDYPKIQERAVSVAEEIGANFNCKGIPLVAATPSELELIYISIDDEEHEESGKDWTSKLGVNLQHSINLCKSSSAKEGHHGLGLSVLFPENIWGRGFYASGLKWKFQKSRSHNKAKTYQKRPSIAGQWSQHNLEGNLVQGDLAGQQEENSSLKKCRRPRGRPRKHAVDKHHDGGKITSPAGERLVNKNTDILQSSMISEQPRFQKINAEQTNKESEVSANCMDGENPEKADSARSGGKPIIKKGSKRSLLIEKRKPDSCIMTSEEANMLTEVPALNFCLDRDDPDNINSAPFETKPVSKTGRKRRNRTQEGEVDSCIMSSEETNIVDEAFMPKHGLDRENSENVVFTPSETKPFVKRRKEVANEVNANSCIISSKETNMVAEIPASKHLSERENPRNVNPIPSETKPVAKTGRKRKEVTNEGNTDSCIMISEETNMVPKMPTSIHCSDKGNPENIDSVPSETKPHAEGSKKRLITQEGNADSCTNGSEETHMSDEILTLKRSSDRENPENIDPAPIEAKPIAYNRRKRRKTAPEGNDDLCNKKPEETNMETEVSTSKHDLDKEAPEHSDSASLDTKPVVKKGTKGKREVFQKGTHSSYSRSGFCLSPCENLRPRSNTFCLSPCENLRPRSNDSVSQSKEEISGVRRKSSREKKWVGMERAGNREVEGVKLKGNGSYKEVEGVKLKGNGSYKEVEGVKLKGNGSYKEVEGVKLKGNGSYKEVEEEGSYRCDIERCTMCFVTKGELLIHKKNGCTIKGCRKRFNSHKYLVLHQRVHMEERPLKCTWTGCKMTFKWAWARTEHLRVHTRERPYKCGAPGCDRTFRFVSDISRHKRKTGHCVN</sequence>
<evidence type="ECO:0000256" key="13">
    <source>
        <dbReference type="SAM" id="MobiDB-lite"/>
    </source>
</evidence>
<dbReference type="GO" id="GO:0005634">
    <property type="term" value="C:nucleus"/>
    <property type="evidence" value="ECO:0000318"/>
    <property type="project" value="GO_Central"/>
</dbReference>
<feature type="domain" description="C2H2-type" evidence="14">
    <location>
        <begin position="1724"/>
        <end position="1753"/>
    </location>
</feature>
<dbReference type="OMA" id="DWTSRMG"/>
<keyword evidence="2" id="KW-0677">Repeat</keyword>
<dbReference type="GO" id="GO:0010468">
    <property type="term" value="P:regulation of gene expression"/>
    <property type="evidence" value="ECO:0000318"/>
    <property type="project" value="GO_Central"/>
</dbReference>
<dbReference type="GO" id="GO:0000785">
    <property type="term" value="C:chromatin"/>
    <property type="evidence" value="ECO:0000318"/>
    <property type="project" value="GO_Central"/>
</dbReference>
<dbReference type="OrthoDB" id="9547406at2759"/>
<evidence type="ECO:0000256" key="6">
    <source>
        <dbReference type="ARBA" id="ARBA00022964"/>
    </source>
</evidence>
<organism evidence="17 18">
    <name type="scientific">Amborella trichopoda</name>
    <dbReference type="NCBI Taxonomy" id="13333"/>
    <lineage>
        <taxon>Eukaryota</taxon>
        <taxon>Viridiplantae</taxon>
        <taxon>Streptophyta</taxon>
        <taxon>Embryophyta</taxon>
        <taxon>Tracheophyta</taxon>
        <taxon>Spermatophyta</taxon>
        <taxon>Magnoliopsida</taxon>
        <taxon>Amborellales</taxon>
        <taxon>Amborellaceae</taxon>
        <taxon>Amborella</taxon>
    </lineage>
</organism>
<dbReference type="Proteomes" id="UP000017836">
    <property type="component" value="Unassembled WGS sequence"/>
</dbReference>
<dbReference type="SMART" id="SM00355">
    <property type="entry name" value="ZnF_C2H2"/>
    <property type="match status" value="4"/>
</dbReference>
<evidence type="ECO:0008006" key="19">
    <source>
        <dbReference type="Google" id="ProtNLM"/>
    </source>
</evidence>
<dbReference type="SMART" id="SM00558">
    <property type="entry name" value="JmjC"/>
    <property type="match status" value="1"/>
</dbReference>
<evidence type="ECO:0000259" key="16">
    <source>
        <dbReference type="PROSITE" id="PS51184"/>
    </source>
</evidence>
<dbReference type="InterPro" id="IPR003347">
    <property type="entry name" value="JmjC_dom"/>
</dbReference>
<keyword evidence="5" id="KW-0156">Chromatin regulator</keyword>
<evidence type="ECO:0000256" key="3">
    <source>
        <dbReference type="ARBA" id="ARBA00022771"/>
    </source>
</evidence>
<feature type="domain" description="JmjN" evidence="15">
    <location>
        <begin position="16"/>
        <end position="57"/>
    </location>
</feature>
<dbReference type="Pfam" id="PF02373">
    <property type="entry name" value="JmjC"/>
    <property type="match status" value="1"/>
</dbReference>
<dbReference type="Gene3D" id="2.60.120.650">
    <property type="entry name" value="Cupin"/>
    <property type="match status" value="2"/>
</dbReference>
<evidence type="ECO:0000313" key="17">
    <source>
        <dbReference type="EMBL" id="ERM94869.1"/>
    </source>
</evidence>
<feature type="domain" description="JmjC" evidence="16">
    <location>
        <begin position="357"/>
        <end position="523"/>
    </location>
</feature>
<evidence type="ECO:0000313" key="18">
    <source>
        <dbReference type="Proteomes" id="UP000017836"/>
    </source>
</evidence>
<protein>
    <recommendedName>
        <fullName evidence="19">JmjC domain-containing protein</fullName>
    </recommendedName>
</protein>
<feature type="compositionally biased region" description="Basic and acidic residues" evidence="13">
    <location>
        <begin position="1469"/>
        <end position="1483"/>
    </location>
</feature>
<dbReference type="GO" id="GO:0034647">
    <property type="term" value="F:histone H3K4me/H3K4me2/H3K4me3 demethylase activity"/>
    <property type="evidence" value="ECO:0000318"/>
    <property type="project" value="GO_Central"/>
</dbReference>
<feature type="compositionally biased region" description="Basic residues" evidence="13">
    <location>
        <begin position="1067"/>
        <end position="1082"/>
    </location>
</feature>
<evidence type="ECO:0000256" key="8">
    <source>
        <dbReference type="ARBA" id="ARBA00023004"/>
    </source>
</evidence>
<feature type="region of interest" description="Disordered" evidence="13">
    <location>
        <begin position="1057"/>
        <end position="1095"/>
    </location>
</feature>
<evidence type="ECO:0000256" key="12">
    <source>
        <dbReference type="PROSITE-ProRule" id="PRU00042"/>
    </source>
</evidence>
<dbReference type="InterPro" id="IPR013087">
    <property type="entry name" value="Znf_C2H2_type"/>
</dbReference>
<dbReference type="PROSITE" id="PS50157">
    <property type="entry name" value="ZINC_FINGER_C2H2_2"/>
    <property type="match status" value="3"/>
</dbReference>
<dbReference type="SMART" id="SM00545">
    <property type="entry name" value="JmjN"/>
    <property type="match status" value="1"/>
</dbReference>
<evidence type="ECO:0000256" key="10">
    <source>
        <dbReference type="ARBA" id="ARBA00023163"/>
    </source>
</evidence>
<dbReference type="eggNOG" id="KOG1721">
    <property type="taxonomic scope" value="Eukaryota"/>
</dbReference>
<dbReference type="EMBL" id="KI397501">
    <property type="protein sequence ID" value="ERM94869.1"/>
    <property type="molecule type" value="Genomic_DNA"/>
</dbReference>
<evidence type="ECO:0000256" key="2">
    <source>
        <dbReference type="ARBA" id="ARBA00022737"/>
    </source>
</evidence>
<feature type="compositionally biased region" description="Polar residues" evidence="13">
    <location>
        <begin position="1390"/>
        <end position="1401"/>
    </location>
</feature>
<feature type="region of interest" description="Disordered" evidence="13">
    <location>
        <begin position="1356"/>
        <end position="1512"/>
    </location>
</feature>
<keyword evidence="7" id="KW-0560">Oxidoreductase</keyword>
<feature type="region of interest" description="Disordered" evidence="13">
    <location>
        <begin position="322"/>
        <end position="347"/>
    </location>
</feature>
<feature type="region of interest" description="Disordered" evidence="13">
    <location>
        <begin position="1539"/>
        <end position="1568"/>
    </location>
</feature>
<feature type="domain" description="C2H2-type" evidence="14">
    <location>
        <begin position="1664"/>
        <end position="1693"/>
    </location>
</feature>
<feature type="region of interest" description="Disordered" evidence="13">
    <location>
        <begin position="1201"/>
        <end position="1227"/>
    </location>
</feature>
<dbReference type="PANTHER" id="PTHR10694">
    <property type="entry name" value="LYSINE-SPECIFIC DEMETHYLASE"/>
    <property type="match status" value="1"/>
</dbReference>
<keyword evidence="3 12" id="KW-0863">Zinc-finger</keyword>
<evidence type="ECO:0000256" key="4">
    <source>
        <dbReference type="ARBA" id="ARBA00022833"/>
    </source>
</evidence>
<feature type="domain" description="C2H2-type" evidence="14">
    <location>
        <begin position="1694"/>
        <end position="1723"/>
    </location>
</feature>
<keyword evidence="8" id="KW-0408">Iron</keyword>
<feature type="region of interest" description="Disordered" evidence="13">
    <location>
        <begin position="223"/>
        <end position="268"/>
    </location>
</feature>
<dbReference type="GO" id="GO:0008270">
    <property type="term" value="F:zinc ion binding"/>
    <property type="evidence" value="ECO:0007669"/>
    <property type="project" value="UniProtKB-KW"/>
</dbReference>
<evidence type="ECO:0000256" key="1">
    <source>
        <dbReference type="ARBA" id="ARBA00022723"/>
    </source>
</evidence>
<dbReference type="PANTHER" id="PTHR10694:SF45">
    <property type="entry name" value="LYSINE-SPECIFIC DEMETHYLASE ELF6"/>
    <property type="match status" value="1"/>
</dbReference>
<dbReference type="GO" id="GO:0040029">
    <property type="term" value="P:epigenetic regulation of gene expression"/>
    <property type="evidence" value="ECO:0007669"/>
    <property type="project" value="UniProtKB-ARBA"/>
</dbReference>
<name>W1NI36_AMBTC</name>
<dbReference type="PROSITE" id="PS51184">
    <property type="entry name" value="JMJC"/>
    <property type="match status" value="1"/>
</dbReference>
<evidence type="ECO:0000256" key="7">
    <source>
        <dbReference type="ARBA" id="ARBA00023002"/>
    </source>
</evidence>
<keyword evidence="6" id="KW-0223">Dioxygenase</keyword>
<dbReference type="eggNOG" id="KOG1246">
    <property type="taxonomic scope" value="Eukaryota"/>
</dbReference>
<dbReference type="InterPro" id="IPR003349">
    <property type="entry name" value="JmjN"/>
</dbReference>
<dbReference type="STRING" id="13333.W1NI36"/>
<proteinExistence type="predicted"/>
<keyword evidence="18" id="KW-1185">Reference proteome</keyword>
<dbReference type="Pfam" id="PF02375">
    <property type="entry name" value="JmjN"/>
    <property type="match status" value="1"/>
</dbReference>
<feature type="compositionally biased region" description="Basic and acidic residues" evidence="13">
    <location>
        <begin position="1402"/>
        <end position="1422"/>
    </location>
</feature>
<keyword evidence="9" id="KW-0805">Transcription regulation</keyword>
<evidence type="ECO:0000256" key="11">
    <source>
        <dbReference type="ARBA" id="ARBA00023242"/>
    </source>
</evidence>
<feature type="region of interest" description="Disordered" evidence="13">
    <location>
        <begin position="1301"/>
        <end position="1335"/>
    </location>
</feature>
<evidence type="ECO:0000256" key="5">
    <source>
        <dbReference type="ARBA" id="ARBA00022853"/>
    </source>
</evidence>
<evidence type="ECO:0000259" key="14">
    <source>
        <dbReference type="PROSITE" id="PS50157"/>
    </source>
</evidence>
<dbReference type="InterPro" id="IPR036236">
    <property type="entry name" value="Znf_C2H2_sf"/>
</dbReference>
<dbReference type="Gene3D" id="3.30.160.60">
    <property type="entry name" value="Classic Zinc Finger"/>
    <property type="match status" value="1"/>
</dbReference>
<keyword evidence="1" id="KW-0479">Metal-binding</keyword>
<dbReference type="Gramene" id="ERM94869">
    <property type="protein sequence ID" value="ERM94869"/>
    <property type="gene ID" value="AMTR_s00009p00114640"/>
</dbReference>
<dbReference type="PROSITE" id="PS51183">
    <property type="entry name" value="JMJN"/>
    <property type="match status" value="1"/>
</dbReference>
<dbReference type="SUPFAM" id="SSF51197">
    <property type="entry name" value="Clavaminate synthase-like"/>
    <property type="match status" value="1"/>
</dbReference>
<dbReference type="PROSITE" id="PS00028">
    <property type="entry name" value="ZINC_FINGER_C2H2_1"/>
    <property type="match status" value="3"/>
</dbReference>
<dbReference type="FunFam" id="3.30.160.60:FF:000747">
    <property type="entry name" value="Probable lysine-specific demethylase ELF6"/>
    <property type="match status" value="1"/>
</dbReference>
<evidence type="ECO:0000259" key="15">
    <source>
        <dbReference type="PROSITE" id="PS51183"/>
    </source>
</evidence>
<dbReference type="GO" id="GO:0006338">
    <property type="term" value="P:chromatin remodeling"/>
    <property type="evidence" value="ECO:0000318"/>
    <property type="project" value="GO_Central"/>
</dbReference>
<keyword evidence="11" id="KW-0539">Nucleus</keyword>
<accession>W1NI36</accession>
<gene>
    <name evidence="17" type="ORF">AMTR_s00009p00114640</name>
</gene>
<feature type="region of interest" description="Disordered" evidence="13">
    <location>
        <begin position="1123"/>
        <end position="1155"/>
    </location>
</feature>